<feature type="compositionally biased region" description="Basic and acidic residues" evidence="1">
    <location>
        <begin position="95"/>
        <end position="116"/>
    </location>
</feature>
<evidence type="ECO:0000313" key="3">
    <source>
        <dbReference type="Proteomes" id="UP001500618"/>
    </source>
</evidence>
<evidence type="ECO:0000313" key="2">
    <source>
        <dbReference type="EMBL" id="GAA1712537.1"/>
    </source>
</evidence>
<dbReference type="RefSeq" id="WP_163567099.1">
    <property type="nucleotide sequence ID" value="NZ_BAAANY010000038.1"/>
</dbReference>
<gene>
    <name evidence="2" type="ORF">GCM10009765_72020</name>
</gene>
<name>A0ABN2IVC0_9ACTN</name>
<dbReference type="Proteomes" id="UP001500618">
    <property type="component" value="Unassembled WGS sequence"/>
</dbReference>
<feature type="region of interest" description="Disordered" evidence="1">
    <location>
        <begin position="78"/>
        <end position="116"/>
    </location>
</feature>
<keyword evidence="3" id="KW-1185">Reference proteome</keyword>
<comment type="caution">
    <text evidence="2">The sequence shown here is derived from an EMBL/GenBank/DDBJ whole genome shotgun (WGS) entry which is preliminary data.</text>
</comment>
<accession>A0ABN2IVC0</accession>
<proteinExistence type="predicted"/>
<evidence type="ECO:0000256" key="1">
    <source>
        <dbReference type="SAM" id="MobiDB-lite"/>
    </source>
</evidence>
<reference evidence="2 3" key="1">
    <citation type="journal article" date="2019" name="Int. J. Syst. Evol. Microbiol.">
        <title>The Global Catalogue of Microorganisms (GCM) 10K type strain sequencing project: providing services to taxonomists for standard genome sequencing and annotation.</title>
        <authorList>
            <consortium name="The Broad Institute Genomics Platform"/>
            <consortium name="The Broad Institute Genome Sequencing Center for Infectious Disease"/>
            <person name="Wu L."/>
            <person name="Ma J."/>
        </authorList>
    </citation>
    <scope>NUCLEOTIDE SEQUENCE [LARGE SCALE GENOMIC DNA]</scope>
    <source>
        <strain evidence="2 3">JCM 14718</strain>
    </source>
</reference>
<protein>
    <submittedName>
        <fullName evidence="2">Uncharacterized protein</fullName>
    </submittedName>
</protein>
<dbReference type="EMBL" id="BAAANY010000038">
    <property type="protein sequence ID" value="GAA1712537.1"/>
    <property type="molecule type" value="Genomic_DNA"/>
</dbReference>
<organism evidence="2 3">
    <name type="scientific">Fodinicola feengrottensis</name>
    <dbReference type="NCBI Taxonomy" id="435914"/>
    <lineage>
        <taxon>Bacteria</taxon>
        <taxon>Bacillati</taxon>
        <taxon>Actinomycetota</taxon>
        <taxon>Actinomycetes</taxon>
        <taxon>Mycobacteriales</taxon>
        <taxon>Fodinicola</taxon>
    </lineage>
</organism>
<sequence length="116" mass="13210">MNNNLESLYKDAAALDELYFWLADESFGLDWVPDERPIWLDMYRLAQAYAHSAEGTLAEDWVAVIQLETGWEIGNAYLEDDPGDQDDLRVAPLAARDHRDDEAHASETRDISPRVS</sequence>